<evidence type="ECO:0000259" key="2">
    <source>
        <dbReference type="Pfam" id="PF07282"/>
    </source>
</evidence>
<sequence>MKRAYPHTLNAVHDTKRGSLLALFPAFRTALKTVLAHEVRHLQQGGTLPRYVQLPKGARVAGLSARQMKTVGNMTRNALLSWQALLERAVRAIINGSTLTDRKRMVLHRVNTRHAWWANDLSLPWVENGDGGLRPCTMRTRNMLLLPVPAYLLKLSRRIVKHAITRTPIPDLSHVRTLVLDAIIAKPERPHAHTDTRFGWWIRVATLTKGKPVLIPVDRNEYFEQQYAHAIKHGGGLCGVIQLTRHDNGTLSCALVLDRPDAPMRMDGKPLGIDYGMADALMADSDGNLMGRAMLATLKRYDLRLTQLGAWLQRRHIKPSTNHEYRRLQHRIRAYVANEIGRILNRVAARHGAAKVRELIVERLDFRYGGMSPRMNRLITRIGRAVFKQRLAALTEKHGIAVCAVPAPYTSQECSGCGYVSPRNRPARARFTCRFCNKKQHADVNAARVIMSRRSWQQPDDTGPASRRNTLRMLDERFRQRWDTPAQGAVMDVAGAPCDIRTATTNGENAGSSSRCHELTHN</sequence>
<dbReference type="InterPro" id="IPR010095">
    <property type="entry name" value="Cas12f1-like_TNB"/>
</dbReference>
<evidence type="ECO:0000313" key="3">
    <source>
        <dbReference type="EMBL" id="RYM95443.1"/>
    </source>
</evidence>
<proteinExistence type="predicted"/>
<evidence type="ECO:0000256" key="1">
    <source>
        <dbReference type="ARBA" id="ARBA00023125"/>
    </source>
</evidence>
<protein>
    <submittedName>
        <fullName evidence="3">Transposase IS605 OrfB</fullName>
    </submittedName>
</protein>
<comment type="caution">
    <text evidence="3">The sequence shown here is derived from an EMBL/GenBank/DDBJ whole genome shotgun (WGS) entry which is preliminary data.</text>
</comment>
<dbReference type="Pfam" id="PF07282">
    <property type="entry name" value="Cas12f1-like_TNB"/>
    <property type="match status" value="1"/>
</dbReference>
<name>A0A8B3RI54_BIFAN</name>
<reference evidence="3 4" key="1">
    <citation type="journal article" date="2019" name="Appl. Environ. Microbiol.">
        <title>Dissecting the evolutionary development of the Bifidobacterium animalis species through comparative genomics analyses.</title>
        <authorList>
            <person name="Lugli G.A."/>
            <person name="Mancino W."/>
            <person name="Milani C."/>
            <person name="Duranti S."/>
            <person name="Mancabelli L."/>
            <person name="Napoli S."/>
            <person name="Mangifesta M."/>
            <person name="Viappiani A."/>
            <person name="Anzalone R."/>
            <person name="Longhi G."/>
            <person name="van Sinderen D."/>
            <person name="Ventura M."/>
            <person name="Turroni F."/>
        </authorList>
    </citation>
    <scope>NUCLEOTIDE SEQUENCE [LARGE SCALE GENOMIC DNA]</scope>
    <source>
        <strain evidence="3 4">2011B</strain>
    </source>
</reference>
<accession>A0A8B3RI54</accession>
<gene>
    <name evidence="3" type="ORF">PG2011B_0721</name>
</gene>
<feature type="domain" description="Cas12f1-like TNB" evidence="2">
    <location>
        <begin position="387"/>
        <end position="450"/>
    </location>
</feature>
<evidence type="ECO:0000313" key="4">
    <source>
        <dbReference type="Proteomes" id="UP000293613"/>
    </source>
</evidence>
<dbReference type="RefSeq" id="WP_130077377.1">
    <property type="nucleotide sequence ID" value="NZ_RSCO01000019.1"/>
</dbReference>
<dbReference type="AlphaFoldDB" id="A0A8B3RI54"/>
<dbReference type="EMBL" id="RSCO01000019">
    <property type="protein sequence ID" value="RYM95443.1"/>
    <property type="molecule type" value="Genomic_DNA"/>
</dbReference>
<dbReference type="GO" id="GO:0003677">
    <property type="term" value="F:DNA binding"/>
    <property type="evidence" value="ECO:0007669"/>
    <property type="project" value="UniProtKB-KW"/>
</dbReference>
<organism evidence="3 4">
    <name type="scientific">Bifidobacterium animalis subsp. lactis</name>
    <name type="common">Bifidobacterium lactis</name>
    <dbReference type="NCBI Taxonomy" id="302911"/>
    <lineage>
        <taxon>Bacteria</taxon>
        <taxon>Bacillati</taxon>
        <taxon>Actinomycetota</taxon>
        <taxon>Actinomycetes</taxon>
        <taxon>Bifidobacteriales</taxon>
        <taxon>Bifidobacteriaceae</taxon>
        <taxon>Bifidobacterium</taxon>
    </lineage>
</organism>
<keyword evidence="1" id="KW-0238">DNA-binding</keyword>
<dbReference type="Proteomes" id="UP000293613">
    <property type="component" value="Unassembled WGS sequence"/>
</dbReference>